<proteinExistence type="predicted"/>
<dbReference type="Pfam" id="PF04134">
    <property type="entry name" value="DCC1-like"/>
    <property type="match status" value="1"/>
</dbReference>
<reference evidence="1 2" key="1">
    <citation type="submission" date="2023-03" db="EMBL/GenBank/DDBJ databases">
        <title>Draft genome sequence of Thalassotalea eurytherma JCM 18482T.</title>
        <authorList>
            <person name="Sawabe T."/>
        </authorList>
    </citation>
    <scope>NUCLEOTIDE SEQUENCE [LARGE SCALE GENOMIC DNA]</scope>
    <source>
        <strain evidence="1 2">JCM 18482</strain>
    </source>
</reference>
<sequence length="151" mass="17624">MIIPTLTIFYDGQCPLCCFEMNKLKAHDTNNQIELFDIHDEAFLEKTLTLANGETLTKDQALKVIYAIHLGKLISGIDVNYWAWSLVGKKHWVLFLKIPLFRQLSKLGYMFFARYRKAISFFANKHFNLETPDCSTGYCHDTRKTPNNRRK</sequence>
<dbReference type="Proteomes" id="UP001157133">
    <property type="component" value="Unassembled WGS sequence"/>
</dbReference>
<dbReference type="GO" id="GO:0051301">
    <property type="term" value="P:cell division"/>
    <property type="evidence" value="ECO:0007669"/>
    <property type="project" value="UniProtKB-KW"/>
</dbReference>
<protein>
    <submittedName>
        <fullName evidence="1">Cell division protein</fullName>
    </submittedName>
</protein>
<accession>A0ABQ6H070</accession>
<keyword evidence="1" id="KW-0132">Cell division</keyword>
<dbReference type="InterPro" id="IPR044691">
    <property type="entry name" value="DCC1_Trx"/>
</dbReference>
<gene>
    <name evidence="1" type="ORF">theurythT_04260</name>
</gene>
<dbReference type="PANTHER" id="PTHR34290">
    <property type="entry name" value="SI:CH73-390P7.2"/>
    <property type="match status" value="1"/>
</dbReference>
<evidence type="ECO:0000313" key="2">
    <source>
        <dbReference type="Proteomes" id="UP001157133"/>
    </source>
</evidence>
<comment type="caution">
    <text evidence="1">The sequence shown here is derived from an EMBL/GenBank/DDBJ whole genome shotgun (WGS) entry which is preliminary data.</text>
</comment>
<dbReference type="PANTHER" id="PTHR34290:SF2">
    <property type="entry name" value="OS04G0668800 PROTEIN"/>
    <property type="match status" value="1"/>
</dbReference>
<dbReference type="InterPro" id="IPR007263">
    <property type="entry name" value="DCC1-like"/>
</dbReference>
<keyword evidence="1" id="KW-0131">Cell cycle</keyword>
<name>A0ABQ6H070_9GAMM</name>
<evidence type="ECO:0000313" key="1">
    <source>
        <dbReference type="EMBL" id="GLX80974.1"/>
    </source>
</evidence>
<organism evidence="1 2">
    <name type="scientific">Thalassotalea eurytherma</name>
    <dbReference type="NCBI Taxonomy" id="1144278"/>
    <lineage>
        <taxon>Bacteria</taxon>
        <taxon>Pseudomonadati</taxon>
        <taxon>Pseudomonadota</taxon>
        <taxon>Gammaproteobacteria</taxon>
        <taxon>Alteromonadales</taxon>
        <taxon>Colwelliaceae</taxon>
        <taxon>Thalassotalea</taxon>
    </lineage>
</organism>
<dbReference type="RefSeq" id="WP_284206299.1">
    <property type="nucleotide sequence ID" value="NZ_BSSU01000002.1"/>
</dbReference>
<dbReference type="EMBL" id="BSSU01000002">
    <property type="protein sequence ID" value="GLX80974.1"/>
    <property type="molecule type" value="Genomic_DNA"/>
</dbReference>
<keyword evidence="2" id="KW-1185">Reference proteome</keyword>